<evidence type="ECO:0000313" key="2">
    <source>
        <dbReference type="EMBL" id="AEO58366.1"/>
    </source>
</evidence>
<dbReference type="InterPro" id="IPR036388">
    <property type="entry name" value="WH-like_DNA-bd_sf"/>
</dbReference>
<gene>
    <name evidence="2" type="ORF">MYCTH_2118764</name>
</gene>
<dbReference type="OMA" id="CSNELAT"/>
<dbReference type="GeneID" id="11509723"/>
<protein>
    <recommendedName>
        <fullName evidence="4">O-methyltransferase domain-containing protein</fullName>
    </recommendedName>
</protein>
<evidence type="ECO:0000313" key="3">
    <source>
        <dbReference type="Proteomes" id="UP000007322"/>
    </source>
</evidence>
<dbReference type="PANTHER" id="PTHR43712">
    <property type="entry name" value="PUTATIVE (AFU_ORTHOLOGUE AFUA_4G14580)-RELATED"/>
    <property type="match status" value="1"/>
</dbReference>
<dbReference type="HOGENOM" id="CLU_005533_11_0_1"/>
<dbReference type="KEGG" id="mtm:MYCTH_2118764"/>
<sequence>MGASRAAINGAPQFLRDLAVQVEILACLHWLVEFQILACIPLEESVLLKDLADLAGVPAGQLARVVRLTASRGFLHEPEADHVAHTQLSAQFITNQSLLDATVFMAECAAPAALQMSFATHRFGGASAANPTGAGAGAAVAAAAAAADGAFDLAFATQDPSSQGAGREQSRMRRGWSAYLAHLSGSHAESEVVNALLRLSWSNLGNACVVEVGAHSASLARALAHHCPNLRLVVQIDRKAQQQPSPSPAPVSMWNGMLSGVFCQDEVADHLAPPRQEGSPSSSGSGSGANHPGVTVTYRAAGMPQPITDAAAYIIHLTPPHPSGGGAEGGRTLRTQLDEYVGLLRASRGIMLVLTADVLPEPGSMPNPEVEAVARARDLSMFQLSNRGAVELADLLGIINSLGDGFGKLTVINKLRAPDGLVLVLVVKYQAC</sequence>
<evidence type="ECO:0000256" key="1">
    <source>
        <dbReference type="SAM" id="MobiDB-lite"/>
    </source>
</evidence>
<dbReference type="PANTHER" id="PTHR43712:SF15">
    <property type="entry name" value="MONODICTYPHENONE CLUSTER TRANSCRIPTIONAL COACTIVATOR MDPA"/>
    <property type="match status" value="1"/>
</dbReference>
<dbReference type="eggNOG" id="KOG3178">
    <property type="taxonomic scope" value="Eukaryota"/>
</dbReference>
<name>G2QDQ5_THET4</name>
<keyword evidence="3" id="KW-1185">Reference proteome</keyword>
<dbReference type="AlphaFoldDB" id="G2QDQ5"/>
<dbReference type="Proteomes" id="UP000007322">
    <property type="component" value="Chromosome 3"/>
</dbReference>
<dbReference type="Gene3D" id="3.40.50.150">
    <property type="entry name" value="Vaccinia Virus protein VP39"/>
    <property type="match status" value="1"/>
</dbReference>
<dbReference type="OrthoDB" id="2410195at2759"/>
<evidence type="ECO:0008006" key="4">
    <source>
        <dbReference type="Google" id="ProtNLM"/>
    </source>
</evidence>
<dbReference type="EMBL" id="CP003004">
    <property type="protein sequence ID" value="AEO58366.1"/>
    <property type="molecule type" value="Genomic_DNA"/>
</dbReference>
<organism evidence="2 3">
    <name type="scientific">Thermothelomyces thermophilus (strain ATCC 42464 / BCRC 31852 / DSM 1799)</name>
    <name type="common">Sporotrichum thermophile</name>
    <dbReference type="NCBI Taxonomy" id="573729"/>
    <lineage>
        <taxon>Eukaryota</taxon>
        <taxon>Fungi</taxon>
        <taxon>Dikarya</taxon>
        <taxon>Ascomycota</taxon>
        <taxon>Pezizomycotina</taxon>
        <taxon>Sordariomycetes</taxon>
        <taxon>Sordariomycetidae</taxon>
        <taxon>Sordariales</taxon>
        <taxon>Chaetomiaceae</taxon>
        <taxon>Thermothelomyces</taxon>
    </lineage>
</organism>
<accession>G2QDQ5</accession>
<reference evidence="2 3" key="1">
    <citation type="journal article" date="2011" name="Nat. Biotechnol.">
        <title>Comparative genomic analysis of the thermophilic biomass-degrading fungi Myceliophthora thermophila and Thielavia terrestris.</title>
        <authorList>
            <person name="Berka R.M."/>
            <person name="Grigoriev I.V."/>
            <person name="Otillar R."/>
            <person name="Salamov A."/>
            <person name="Grimwood J."/>
            <person name="Reid I."/>
            <person name="Ishmael N."/>
            <person name="John T."/>
            <person name="Darmond C."/>
            <person name="Moisan M.-C."/>
            <person name="Henrissat B."/>
            <person name="Coutinho P.M."/>
            <person name="Lombard V."/>
            <person name="Natvig D.O."/>
            <person name="Lindquist E."/>
            <person name="Schmutz J."/>
            <person name="Lucas S."/>
            <person name="Harris P."/>
            <person name="Powlowski J."/>
            <person name="Bellemare A."/>
            <person name="Taylor D."/>
            <person name="Butler G."/>
            <person name="de Vries R.P."/>
            <person name="Allijn I.E."/>
            <person name="van den Brink J."/>
            <person name="Ushinsky S."/>
            <person name="Storms R."/>
            <person name="Powell A.J."/>
            <person name="Paulsen I.T."/>
            <person name="Elbourne L.D.H."/>
            <person name="Baker S.E."/>
            <person name="Magnuson J."/>
            <person name="LaBoissiere S."/>
            <person name="Clutterbuck A.J."/>
            <person name="Martinez D."/>
            <person name="Wogulis M."/>
            <person name="de Leon A.L."/>
            <person name="Rey M.W."/>
            <person name="Tsang A."/>
        </authorList>
    </citation>
    <scope>NUCLEOTIDE SEQUENCE [LARGE SCALE GENOMIC DNA]</scope>
    <source>
        <strain evidence="3">ATCC 42464 / BCRC 31852 / DSM 1799</strain>
    </source>
</reference>
<dbReference type="InterPro" id="IPR029063">
    <property type="entry name" value="SAM-dependent_MTases_sf"/>
</dbReference>
<dbReference type="SUPFAM" id="SSF46785">
    <property type="entry name" value="Winged helix' DNA-binding domain"/>
    <property type="match status" value="1"/>
</dbReference>
<dbReference type="VEuPathDB" id="FungiDB:MYCTH_2118764"/>
<dbReference type="Gene3D" id="1.10.10.10">
    <property type="entry name" value="Winged helix-like DNA-binding domain superfamily/Winged helix DNA-binding domain"/>
    <property type="match status" value="1"/>
</dbReference>
<feature type="region of interest" description="Disordered" evidence="1">
    <location>
        <begin position="271"/>
        <end position="295"/>
    </location>
</feature>
<dbReference type="RefSeq" id="XP_003663611.1">
    <property type="nucleotide sequence ID" value="XM_003663563.1"/>
</dbReference>
<dbReference type="InParanoid" id="G2QDQ5"/>
<dbReference type="InterPro" id="IPR036390">
    <property type="entry name" value="WH_DNA-bd_sf"/>
</dbReference>
<proteinExistence type="predicted"/>